<sequence>MSALPYDATPPPSPPHPSEEMAVDPAIPDALDRPLDEFQPAVPAHVADLMSRMSHGKVYLLEDSPAVIHLDGEARAMRDPRIAALAEQLDEHDPTEWLNVVSASAPSAIRHNALYLRSDLIKHLSTSKIFSWVTSMGTTVMGIEWLNDTSLHLLFPSPSASLLALTILSKAGFDPAEGDDPLLERSAHSFPPSLFAQVIAENMPSKAGEELLGESTETDGVKRRGRGGFRSGTAMDSLAESSVSAPEPAAMTFLEGVDPHARVTVRFAVEGDKQLRQDAKTSEWYKRHGRRAGKEVAETKRNSPYARSWRDEEQEVMGWTGGGEGGEGRDLARRLGRGGGQRGRGGRVASRGAATAEDLDAELVQIRGGDDSGSRRGGGGRGKGRGERRPPRGKEDLDKELDNMFSGA</sequence>
<dbReference type="Pfam" id="PF10309">
    <property type="entry name" value="NCBP3"/>
    <property type="match status" value="1"/>
</dbReference>
<accession>A0AA38LWS8</accession>
<feature type="region of interest" description="Disordered" evidence="1">
    <location>
        <begin position="1"/>
        <end position="23"/>
    </location>
</feature>
<dbReference type="Proteomes" id="UP001164286">
    <property type="component" value="Unassembled WGS sequence"/>
</dbReference>
<dbReference type="EMBL" id="JAKWFO010000003">
    <property type="protein sequence ID" value="KAI9638173.1"/>
    <property type="molecule type" value="Genomic_DNA"/>
</dbReference>
<feature type="region of interest" description="Disordered" evidence="1">
    <location>
        <begin position="214"/>
        <end position="237"/>
    </location>
</feature>
<organism evidence="2 3">
    <name type="scientific">Dioszegia hungarica</name>
    <dbReference type="NCBI Taxonomy" id="4972"/>
    <lineage>
        <taxon>Eukaryota</taxon>
        <taxon>Fungi</taxon>
        <taxon>Dikarya</taxon>
        <taxon>Basidiomycota</taxon>
        <taxon>Agaricomycotina</taxon>
        <taxon>Tremellomycetes</taxon>
        <taxon>Tremellales</taxon>
        <taxon>Bulleribasidiaceae</taxon>
        <taxon>Dioszegia</taxon>
    </lineage>
</organism>
<dbReference type="PANTHER" id="PTHR16291:SF0">
    <property type="entry name" value="NUCLEAR CAP-BINDING PROTEIN SUBUNIT 3"/>
    <property type="match status" value="1"/>
</dbReference>
<feature type="compositionally biased region" description="Basic and acidic residues" evidence="1">
    <location>
        <begin position="384"/>
        <end position="402"/>
    </location>
</feature>
<dbReference type="GO" id="GO:0005634">
    <property type="term" value="C:nucleus"/>
    <property type="evidence" value="ECO:0007669"/>
    <property type="project" value="TreeGrafter"/>
</dbReference>
<keyword evidence="3" id="KW-1185">Reference proteome</keyword>
<name>A0AA38LWS8_9TREE</name>
<gene>
    <name evidence="2" type="ORF">MKK02DRAFT_31661</name>
</gene>
<dbReference type="GO" id="GO:0000340">
    <property type="term" value="F:RNA 7-methylguanosine cap binding"/>
    <property type="evidence" value="ECO:0007669"/>
    <property type="project" value="InterPro"/>
</dbReference>
<comment type="caution">
    <text evidence="2">The sequence shown here is derived from an EMBL/GenBank/DDBJ whole genome shotgun (WGS) entry which is preliminary data.</text>
</comment>
<dbReference type="RefSeq" id="XP_052947950.1">
    <property type="nucleotide sequence ID" value="XM_053088354.1"/>
</dbReference>
<protein>
    <submittedName>
        <fullName evidence="2">Uncharacterized protein</fullName>
    </submittedName>
</protein>
<reference evidence="2" key="1">
    <citation type="journal article" date="2022" name="G3 (Bethesda)">
        <title>High quality genome of the basidiomycete yeast Dioszegia hungarica PDD-24b-2 isolated from cloud water.</title>
        <authorList>
            <person name="Jarrige D."/>
            <person name="Haridas S."/>
            <person name="Bleykasten-Grosshans C."/>
            <person name="Joly M."/>
            <person name="Nadalig T."/>
            <person name="Sancelme M."/>
            <person name="Vuilleumier S."/>
            <person name="Grigoriev I.V."/>
            <person name="Amato P."/>
            <person name="Bringel F."/>
        </authorList>
    </citation>
    <scope>NUCLEOTIDE SEQUENCE</scope>
    <source>
        <strain evidence="2">PDD-24b-2</strain>
    </source>
</reference>
<dbReference type="GeneID" id="77727559"/>
<dbReference type="PANTHER" id="PTHR16291">
    <property type="entry name" value="NUCLEAR CAP-BINDING PROTEIN SUBUNIT 3"/>
    <property type="match status" value="1"/>
</dbReference>
<evidence type="ECO:0000313" key="3">
    <source>
        <dbReference type="Proteomes" id="UP001164286"/>
    </source>
</evidence>
<dbReference type="AlphaFoldDB" id="A0AA38LWS8"/>
<feature type="region of interest" description="Disordered" evidence="1">
    <location>
        <begin position="285"/>
        <end position="408"/>
    </location>
</feature>
<dbReference type="InterPro" id="IPR019416">
    <property type="entry name" value="NCBP3"/>
</dbReference>
<evidence type="ECO:0000313" key="2">
    <source>
        <dbReference type="EMBL" id="KAI9638173.1"/>
    </source>
</evidence>
<feature type="compositionally biased region" description="Basic and acidic residues" evidence="1">
    <location>
        <begin position="285"/>
        <end position="301"/>
    </location>
</feature>
<proteinExistence type="predicted"/>
<dbReference type="GO" id="GO:0003729">
    <property type="term" value="F:mRNA binding"/>
    <property type="evidence" value="ECO:0007669"/>
    <property type="project" value="InterPro"/>
</dbReference>
<evidence type="ECO:0000256" key="1">
    <source>
        <dbReference type="SAM" id="MobiDB-lite"/>
    </source>
</evidence>